<gene>
    <name evidence="1" type="ORF">S01H4_25363</name>
</gene>
<dbReference type="Gene3D" id="3.40.630.10">
    <property type="entry name" value="Zn peptidases"/>
    <property type="match status" value="1"/>
</dbReference>
<dbReference type="SUPFAM" id="SSF53187">
    <property type="entry name" value="Zn-dependent exopeptidases"/>
    <property type="match status" value="1"/>
</dbReference>
<accession>X1A3A4</accession>
<feature type="non-terminal residue" evidence="1">
    <location>
        <position position="105"/>
    </location>
</feature>
<proteinExistence type="predicted"/>
<comment type="caution">
    <text evidence="1">The sequence shown here is derived from an EMBL/GenBank/DDBJ whole genome shotgun (WGS) entry which is preliminary data.</text>
</comment>
<reference evidence="1" key="1">
    <citation type="journal article" date="2014" name="Front. Microbiol.">
        <title>High frequency of phylogenetically diverse reductive dehalogenase-homologous genes in deep subseafloor sedimentary metagenomes.</title>
        <authorList>
            <person name="Kawai M."/>
            <person name="Futagami T."/>
            <person name="Toyoda A."/>
            <person name="Takaki Y."/>
            <person name="Nishi S."/>
            <person name="Hori S."/>
            <person name="Arai W."/>
            <person name="Tsubouchi T."/>
            <person name="Morono Y."/>
            <person name="Uchiyama I."/>
            <person name="Ito T."/>
            <person name="Fujiyama A."/>
            <person name="Inagaki F."/>
            <person name="Takami H."/>
        </authorList>
    </citation>
    <scope>NUCLEOTIDE SEQUENCE</scope>
    <source>
        <strain evidence="1">Expedition CK06-06</strain>
    </source>
</reference>
<evidence type="ECO:0000313" key="1">
    <source>
        <dbReference type="EMBL" id="GAG76540.1"/>
    </source>
</evidence>
<organism evidence="1">
    <name type="scientific">marine sediment metagenome</name>
    <dbReference type="NCBI Taxonomy" id="412755"/>
    <lineage>
        <taxon>unclassified sequences</taxon>
        <taxon>metagenomes</taxon>
        <taxon>ecological metagenomes</taxon>
    </lineage>
</organism>
<dbReference type="EMBL" id="BART01012058">
    <property type="protein sequence ID" value="GAG76540.1"/>
    <property type="molecule type" value="Genomic_DNA"/>
</dbReference>
<dbReference type="AlphaFoldDB" id="X1A3A4"/>
<protein>
    <submittedName>
        <fullName evidence="1">Uncharacterized protein</fullName>
    </submittedName>
</protein>
<name>X1A3A4_9ZZZZ</name>
<sequence>MPAKKKKDKKESKFAYKKKTAWEIFTKDQIKKAYSFSEEYKKFLNGAKTEREAIEIINDVAKKSKKKIILNRNKEAAIIVPGKKSVREGLRIIISHVDSPRLDLK</sequence>